<accession>A0ABD6EUI4</accession>
<reference evidence="1 2" key="1">
    <citation type="submission" date="2024-08" db="EMBL/GenBank/DDBJ databases">
        <title>Gnathostoma spinigerum genome.</title>
        <authorList>
            <person name="Gonzalez-Bertolin B."/>
            <person name="Monzon S."/>
            <person name="Zaballos A."/>
            <person name="Jimenez P."/>
            <person name="Dekumyoy P."/>
            <person name="Varona S."/>
            <person name="Cuesta I."/>
            <person name="Sumanam S."/>
            <person name="Adisakwattana P."/>
            <person name="Gasser R.B."/>
            <person name="Hernandez-Gonzalez A."/>
            <person name="Young N.D."/>
            <person name="Perteguer M.J."/>
        </authorList>
    </citation>
    <scope>NUCLEOTIDE SEQUENCE [LARGE SCALE GENOMIC DNA]</scope>
    <source>
        <strain evidence="1">AL3</strain>
        <tissue evidence="1">Liver</tissue>
    </source>
</reference>
<organism evidence="1 2">
    <name type="scientific">Gnathostoma spinigerum</name>
    <dbReference type="NCBI Taxonomy" id="75299"/>
    <lineage>
        <taxon>Eukaryota</taxon>
        <taxon>Metazoa</taxon>
        <taxon>Ecdysozoa</taxon>
        <taxon>Nematoda</taxon>
        <taxon>Chromadorea</taxon>
        <taxon>Rhabditida</taxon>
        <taxon>Spirurina</taxon>
        <taxon>Gnathostomatomorpha</taxon>
        <taxon>Gnathostomatoidea</taxon>
        <taxon>Gnathostomatidae</taxon>
        <taxon>Gnathostoma</taxon>
    </lineage>
</organism>
<evidence type="ECO:0000313" key="2">
    <source>
        <dbReference type="Proteomes" id="UP001608902"/>
    </source>
</evidence>
<name>A0ABD6EUI4_9BILA</name>
<proteinExistence type="predicted"/>
<dbReference type="Proteomes" id="UP001608902">
    <property type="component" value="Unassembled WGS sequence"/>
</dbReference>
<protein>
    <submittedName>
        <fullName evidence="1">Uncharacterized protein</fullName>
    </submittedName>
</protein>
<gene>
    <name evidence="1" type="ORF">AB6A40_009705</name>
</gene>
<comment type="caution">
    <text evidence="1">The sequence shown here is derived from an EMBL/GenBank/DDBJ whole genome shotgun (WGS) entry which is preliminary data.</text>
</comment>
<sequence length="500" mass="56937">MDFETETHKKRYENILYDLYAKFRQFDAQRVRAVNNISGVEQLDVDSLNNIESKPFCAPNESAMQAVMAFHHEKLTVRQISERMRISRFDVYVHLLDYVWNEKDQIMFDYNITPLICEAALERDSVDALSSSLKSIAIDGKSCPPLFDLMTDFICEPFQMMIMLTILLVQLHGWPIAYNIDWSVVENYSVSSSEDLESMAKIFADVSSAAISGLNEIENENVRNMSAQSQTILDKNHDEGNECLAVIAEVVKNLAGLRSNLDVLPSMKVLPQPEIGSHISTLTKQEKYSNALKETYRPSLVNVGSSRIPKLSSALKKHSDHAHLVGTMSSSSCTIISEDEIGADLKKNDICMAKRENKTDFVRCQVVSKVDLNLYRMKFDDHHEENVNSSNIARIAVHKLDAWEGVRVCALFQPRRDSKYRRGFYSGIVAVGLHYFMNNQLLIFFDVGLDAYVDKSNVFALMEQKRTTVNGKLVRKNLCMLLHLKSFFRFFISCPVGLKY</sequence>
<keyword evidence="2" id="KW-1185">Reference proteome</keyword>
<dbReference type="EMBL" id="JBGFUD010010744">
    <property type="protein sequence ID" value="MFH4982996.1"/>
    <property type="molecule type" value="Genomic_DNA"/>
</dbReference>
<dbReference type="AlphaFoldDB" id="A0ABD6EUI4"/>
<evidence type="ECO:0000313" key="1">
    <source>
        <dbReference type="EMBL" id="MFH4982996.1"/>
    </source>
</evidence>